<comment type="catalytic activity">
    <reaction evidence="8 9">
        <text>alpha-D-glucose 6-phosphate = beta-D-fructose 6-phosphate</text>
        <dbReference type="Rhea" id="RHEA:11816"/>
        <dbReference type="ChEBI" id="CHEBI:57634"/>
        <dbReference type="ChEBI" id="CHEBI:58225"/>
        <dbReference type="EC" id="5.3.1.9"/>
    </reaction>
</comment>
<evidence type="ECO:0000256" key="2">
    <source>
        <dbReference type="ARBA" id="ARBA00006604"/>
    </source>
</evidence>
<dbReference type="Gene3D" id="3.40.50.10490">
    <property type="entry name" value="Glucose-6-phosphate isomerase like protein, domain 1"/>
    <property type="match status" value="2"/>
</dbReference>
<evidence type="ECO:0000313" key="11">
    <source>
        <dbReference type="Proteomes" id="UP000178724"/>
    </source>
</evidence>
<dbReference type="UniPathway" id="UPA00109">
    <property type="reaction ID" value="UER00181"/>
</dbReference>
<dbReference type="GO" id="GO:0005829">
    <property type="term" value="C:cytosol"/>
    <property type="evidence" value="ECO:0007669"/>
    <property type="project" value="TreeGrafter"/>
</dbReference>
<dbReference type="SUPFAM" id="SSF53697">
    <property type="entry name" value="SIS domain"/>
    <property type="match status" value="1"/>
</dbReference>
<dbReference type="AlphaFoldDB" id="A0A1F4Q4G9"/>
<reference evidence="10 11" key="1">
    <citation type="journal article" date="2016" name="Nat. Commun.">
        <title>Thousands of microbial genomes shed light on interconnected biogeochemical processes in an aquifer system.</title>
        <authorList>
            <person name="Anantharaman K."/>
            <person name="Brown C.T."/>
            <person name="Hug L.A."/>
            <person name="Sharon I."/>
            <person name="Castelle C.J."/>
            <person name="Probst A.J."/>
            <person name="Thomas B.C."/>
            <person name="Singh A."/>
            <person name="Wilkins M.J."/>
            <person name="Karaoz U."/>
            <person name="Brodie E.L."/>
            <person name="Williams K.H."/>
            <person name="Hubbard S.S."/>
            <person name="Banfield J.F."/>
        </authorList>
    </citation>
    <scope>NUCLEOTIDE SEQUENCE [LARGE SCALE GENOMIC DNA]</scope>
</reference>
<evidence type="ECO:0000313" key="10">
    <source>
        <dbReference type="EMBL" id="OGB90824.1"/>
    </source>
</evidence>
<evidence type="ECO:0000256" key="4">
    <source>
        <dbReference type="ARBA" id="ARBA00022432"/>
    </source>
</evidence>
<dbReference type="EC" id="5.3.1.9" evidence="3 9"/>
<dbReference type="PANTHER" id="PTHR11469">
    <property type="entry name" value="GLUCOSE-6-PHOSPHATE ISOMERASE"/>
    <property type="match status" value="1"/>
</dbReference>
<dbReference type="GO" id="GO:0048029">
    <property type="term" value="F:monosaccharide binding"/>
    <property type="evidence" value="ECO:0007669"/>
    <property type="project" value="TreeGrafter"/>
</dbReference>
<name>A0A1F4Q4G9_UNCSA</name>
<dbReference type="GO" id="GO:0004347">
    <property type="term" value="F:glucose-6-phosphate isomerase activity"/>
    <property type="evidence" value="ECO:0007669"/>
    <property type="project" value="UniProtKB-EC"/>
</dbReference>
<dbReference type="Proteomes" id="UP000178724">
    <property type="component" value="Unassembled WGS sequence"/>
</dbReference>
<dbReference type="InterPro" id="IPR035482">
    <property type="entry name" value="SIS_PGI_2"/>
</dbReference>
<sequence>MSGFQVSSGLIRREPVGNTGGKVRLDYRRFGVVGGKHVTALPEYNMASRTVKSLHDVLMAGTDSLLKDGTVTMTGWKIDSPYRAEAELDQIIQVAAELRSKIDDFISIGIGGSFLGNKATIEAILGSLELFNLLGPEQRGGIPRIFFLGNHMDPGYTARVLEIIAGRRVGVNVISKSGGTVEPAIAFAILKECMENGFTDHASRIVAVTDKAKGALKKLSDEIGYAAFEVPDNVGGRYSVTSPVGLFGLAVAGIDIKRFIAGARFAEEETRKRPIVSNIAMLRAVMRYVAYTKMGIKIEVAATGTYDLKGVAAWMQQLGPESEGKDDKGIWISPEFYTQDAHANSQMIQMGERNIMETFLMLEESGTDVVIPGRGTPVEYLDGRTLSFANRAFVEGLRDAHYAGGVPTMSYILPALNAFTLGQLYQYEMNAIALSALLLEQNPFIQPGVQQYKRVADAKSGKPGTESYALELGRDEQKLNPNLIA</sequence>
<dbReference type="GO" id="GO:0097367">
    <property type="term" value="F:carbohydrate derivative binding"/>
    <property type="evidence" value="ECO:0007669"/>
    <property type="project" value="InterPro"/>
</dbReference>
<dbReference type="CDD" id="cd05016">
    <property type="entry name" value="SIS_PGI_2"/>
    <property type="match status" value="1"/>
</dbReference>
<proteinExistence type="inferred from homology"/>
<organism evidence="10 11">
    <name type="scientific">candidate division WOR-1 bacterium RIFCSPHIGHO2_01_FULL_53_15</name>
    <dbReference type="NCBI Taxonomy" id="1802564"/>
    <lineage>
        <taxon>Bacteria</taxon>
        <taxon>Bacillati</taxon>
        <taxon>Saganbacteria</taxon>
    </lineage>
</organism>
<dbReference type="Pfam" id="PF00342">
    <property type="entry name" value="PGI"/>
    <property type="match status" value="1"/>
</dbReference>
<dbReference type="PRINTS" id="PR00662">
    <property type="entry name" value="G6PISOMERASE"/>
</dbReference>
<accession>A0A1F4Q4G9</accession>
<dbReference type="InterPro" id="IPR001672">
    <property type="entry name" value="G6P_Isomerase"/>
</dbReference>
<gene>
    <name evidence="10" type="ORF">A2625_07275</name>
</gene>
<evidence type="ECO:0000256" key="6">
    <source>
        <dbReference type="ARBA" id="ARBA00023152"/>
    </source>
</evidence>
<protein>
    <recommendedName>
        <fullName evidence="3 9">Glucose-6-phosphate isomerase</fullName>
        <ecNumber evidence="3 9">5.3.1.9</ecNumber>
    </recommendedName>
</protein>
<dbReference type="GO" id="GO:0051156">
    <property type="term" value="P:glucose 6-phosphate metabolic process"/>
    <property type="evidence" value="ECO:0007669"/>
    <property type="project" value="TreeGrafter"/>
</dbReference>
<evidence type="ECO:0000256" key="7">
    <source>
        <dbReference type="ARBA" id="ARBA00023235"/>
    </source>
</evidence>
<comment type="similarity">
    <text evidence="2 9">Belongs to the GPI family.</text>
</comment>
<dbReference type="EMBL" id="METM01000003">
    <property type="protein sequence ID" value="OGB90824.1"/>
    <property type="molecule type" value="Genomic_DNA"/>
</dbReference>
<keyword evidence="7 9" id="KW-0413">Isomerase</keyword>
<dbReference type="PROSITE" id="PS51463">
    <property type="entry name" value="P_GLUCOSE_ISOMERASE_3"/>
    <property type="match status" value="1"/>
</dbReference>
<dbReference type="InterPro" id="IPR018189">
    <property type="entry name" value="Phosphoglucose_isomerase_CS"/>
</dbReference>
<dbReference type="FunFam" id="3.40.50.10490:FF:000016">
    <property type="entry name" value="Glucose-6-phosphate isomerase"/>
    <property type="match status" value="1"/>
</dbReference>
<dbReference type="GO" id="GO:0006096">
    <property type="term" value="P:glycolytic process"/>
    <property type="evidence" value="ECO:0007669"/>
    <property type="project" value="UniProtKB-UniPathway"/>
</dbReference>
<keyword evidence="6 9" id="KW-0324">Glycolysis</keyword>
<dbReference type="InterPro" id="IPR035476">
    <property type="entry name" value="SIS_PGI_1"/>
</dbReference>
<evidence type="ECO:0000256" key="5">
    <source>
        <dbReference type="ARBA" id="ARBA00022490"/>
    </source>
</evidence>
<comment type="caution">
    <text evidence="10">The sequence shown here is derived from an EMBL/GenBank/DDBJ whole genome shotgun (WGS) entry which is preliminary data.</text>
</comment>
<evidence type="ECO:0000256" key="3">
    <source>
        <dbReference type="ARBA" id="ARBA00011952"/>
    </source>
</evidence>
<keyword evidence="5" id="KW-0963">Cytoplasm</keyword>
<dbReference type="PROSITE" id="PS00765">
    <property type="entry name" value="P_GLUCOSE_ISOMERASE_1"/>
    <property type="match status" value="1"/>
</dbReference>
<keyword evidence="4 9" id="KW-0312">Gluconeogenesis</keyword>
<dbReference type="PANTHER" id="PTHR11469:SF1">
    <property type="entry name" value="GLUCOSE-6-PHOSPHATE ISOMERASE"/>
    <property type="match status" value="1"/>
</dbReference>
<evidence type="ECO:0000256" key="9">
    <source>
        <dbReference type="RuleBase" id="RU000612"/>
    </source>
</evidence>
<comment type="pathway">
    <text evidence="1 9">Carbohydrate degradation; glycolysis; D-glyceraldehyde 3-phosphate and glycerone phosphate from D-glucose: step 2/4.</text>
</comment>
<evidence type="ECO:0000256" key="8">
    <source>
        <dbReference type="ARBA" id="ARBA00029321"/>
    </source>
</evidence>
<dbReference type="GO" id="GO:0006094">
    <property type="term" value="P:gluconeogenesis"/>
    <property type="evidence" value="ECO:0007669"/>
    <property type="project" value="UniProtKB-KW"/>
</dbReference>
<dbReference type="CDD" id="cd05015">
    <property type="entry name" value="SIS_PGI_1"/>
    <property type="match status" value="1"/>
</dbReference>
<evidence type="ECO:0000256" key="1">
    <source>
        <dbReference type="ARBA" id="ARBA00004926"/>
    </source>
</evidence>
<dbReference type="InterPro" id="IPR046348">
    <property type="entry name" value="SIS_dom_sf"/>
</dbReference>